<dbReference type="InterPro" id="IPR000242">
    <property type="entry name" value="PTP_cat"/>
</dbReference>
<dbReference type="GO" id="GO:0009653">
    <property type="term" value="P:anatomical structure morphogenesis"/>
    <property type="evidence" value="ECO:0007669"/>
    <property type="project" value="UniProtKB-ARBA"/>
</dbReference>
<evidence type="ECO:0000259" key="3">
    <source>
        <dbReference type="PROSITE" id="PS50055"/>
    </source>
</evidence>
<reference evidence="5" key="1">
    <citation type="journal article" date="2021" name="Mol. Ecol. Resour.">
        <title>Phylogenomic analyses of the genus Drosophila reveals genomic signals of climate adaptation.</title>
        <authorList>
            <person name="Li F."/>
            <person name="Rane R.V."/>
            <person name="Luria V."/>
            <person name="Xiong Z."/>
            <person name="Chen J."/>
            <person name="Li Z."/>
            <person name="Catullo R.A."/>
            <person name="Griffin P.C."/>
            <person name="Schiffer M."/>
            <person name="Pearce S."/>
            <person name="Lee S.F."/>
            <person name="McElroy K."/>
            <person name="Stocker A."/>
            <person name="Shirriffs J."/>
            <person name="Cockerell F."/>
            <person name="Coppin C."/>
            <person name="Sgro C.M."/>
            <person name="Karger A."/>
            <person name="Cain J.W."/>
            <person name="Weber J.A."/>
            <person name="Santpere G."/>
            <person name="Kirschner M.W."/>
            <person name="Hoffmann A.A."/>
            <person name="Oakeshott J.G."/>
            <person name="Zhang G."/>
        </authorList>
    </citation>
    <scope>NUCLEOTIDE SEQUENCE</scope>
    <source>
        <strain evidence="5">BGI-SZ-2011g</strain>
    </source>
</reference>
<evidence type="ECO:0000313" key="6">
    <source>
        <dbReference type="Proteomes" id="UP001200034"/>
    </source>
</evidence>
<dbReference type="GO" id="GO:0048666">
    <property type="term" value="P:neuron development"/>
    <property type="evidence" value="ECO:0007669"/>
    <property type="project" value="UniProtKB-ARBA"/>
</dbReference>
<dbReference type="InterPro" id="IPR029021">
    <property type="entry name" value="Prot-tyrosine_phosphatase-like"/>
</dbReference>
<feature type="compositionally biased region" description="Low complexity" evidence="1">
    <location>
        <begin position="540"/>
        <end position="552"/>
    </location>
</feature>
<feature type="transmembrane region" description="Helical" evidence="2">
    <location>
        <begin position="823"/>
        <end position="846"/>
    </location>
</feature>
<gene>
    <name evidence="5" type="ORF">KR093_007947</name>
</gene>
<evidence type="ECO:0000313" key="5">
    <source>
        <dbReference type="EMBL" id="KAH8359620.1"/>
    </source>
</evidence>
<keyword evidence="2" id="KW-1133">Transmembrane helix</keyword>
<dbReference type="PROSITE" id="PS50055">
    <property type="entry name" value="TYR_PHOSPHATASE_PTP"/>
    <property type="match status" value="1"/>
</dbReference>
<dbReference type="AlphaFoldDB" id="A0AAD4PGW4"/>
<dbReference type="PANTHER" id="PTHR19134:SF544">
    <property type="entry name" value="IP14232P"/>
    <property type="match status" value="1"/>
</dbReference>
<dbReference type="GO" id="GO:0004725">
    <property type="term" value="F:protein tyrosine phosphatase activity"/>
    <property type="evidence" value="ECO:0007669"/>
    <property type="project" value="InterPro"/>
</dbReference>
<feature type="compositionally biased region" description="Low complexity" evidence="1">
    <location>
        <begin position="688"/>
        <end position="719"/>
    </location>
</feature>
<feature type="compositionally biased region" description="Acidic residues" evidence="1">
    <location>
        <begin position="661"/>
        <end position="670"/>
    </location>
</feature>
<feature type="domain" description="Tyrosine specific protein phosphatases" evidence="4">
    <location>
        <begin position="1160"/>
        <end position="1233"/>
    </location>
</feature>
<feature type="region of interest" description="Disordered" evidence="1">
    <location>
        <begin position="660"/>
        <end position="816"/>
    </location>
</feature>
<evidence type="ECO:0000256" key="1">
    <source>
        <dbReference type="SAM" id="MobiDB-lite"/>
    </source>
</evidence>
<accession>A0AAD4PGW4</accession>
<dbReference type="InterPro" id="IPR003595">
    <property type="entry name" value="Tyr_Pase_cat"/>
</dbReference>
<proteinExistence type="predicted"/>
<dbReference type="EMBL" id="JAJJHW010003409">
    <property type="protein sequence ID" value="KAH8359620.1"/>
    <property type="molecule type" value="Genomic_DNA"/>
</dbReference>
<keyword evidence="6" id="KW-1185">Reference proteome</keyword>
<dbReference type="PROSITE" id="PS00383">
    <property type="entry name" value="TYR_PHOSPHATASE_1"/>
    <property type="match status" value="1"/>
</dbReference>
<feature type="region of interest" description="Disordered" evidence="1">
    <location>
        <begin position="339"/>
        <end position="426"/>
    </location>
</feature>
<feature type="region of interest" description="Disordered" evidence="1">
    <location>
        <begin position="539"/>
        <end position="578"/>
    </location>
</feature>
<organism evidence="5 6">
    <name type="scientific">Drosophila rubida</name>
    <dbReference type="NCBI Taxonomy" id="30044"/>
    <lineage>
        <taxon>Eukaryota</taxon>
        <taxon>Metazoa</taxon>
        <taxon>Ecdysozoa</taxon>
        <taxon>Arthropoda</taxon>
        <taxon>Hexapoda</taxon>
        <taxon>Insecta</taxon>
        <taxon>Pterygota</taxon>
        <taxon>Neoptera</taxon>
        <taxon>Endopterygota</taxon>
        <taxon>Diptera</taxon>
        <taxon>Brachycera</taxon>
        <taxon>Muscomorpha</taxon>
        <taxon>Ephydroidea</taxon>
        <taxon>Drosophilidae</taxon>
        <taxon>Drosophila</taxon>
    </lineage>
</organism>
<feature type="region of interest" description="Disordered" evidence="1">
    <location>
        <begin position="1"/>
        <end position="26"/>
    </location>
</feature>
<feature type="compositionally biased region" description="Polar residues" evidence="1">
    <location>
        <begin position="768"/>
        <end position="778"/>
    </location>
</feature>
<feature type="compositionally biased region" description="Polar residues" evidence="1">
    <location>
        <begin position="553"/>
        <end position="570"/>
    </location>
</feature>
<dbReference type="PROSITE" id="PS50056">
    <property type="entry name" value="TYR_PHOSPHATASE_2"/>
    <property type="match status" value="1"/>
</dbReference>
<feature type="compositionally biased region" description="Low complexity" evidence="1">
    <location>
        <begin position="457"/>
        <end position="486"/>
    </location>
</feature>
<dbReference type="PANTHER" id="PTHR19134">
    <property type="entry name" value="RECEPTOR-TYPE TYROSINE-PROTEIN PHOSPHATASE"/>
    <property type="match status" value="1"/>
</dbReference>
<dbReference type="PRINTS" id="PR00700">
    <property type="entry name" value="PRTYPHPHTASE"/>
</dbReference>
<feature type="compositionally biased region" description="Low complexity" evidence="1">
    <location>
        <begin position="728"/>
        <end position="763"/>
    </location>
</feature>
<sequence>TTPTEGLRSTARDEDRARSMQFASSTESFSFVSAVTPMKLHPIPMGTTTTSTSTTTTTTHMPQLLAALLHAGVTVAPSTSHENAIEEEEEQQQQQLHPQPEKRAKFIADNSTNAQQLTLPNAAEVWSLAAMKMVPTTTTTTAPNTTTTTTTSMTTELPASANGAELNNDIEERNQTVQHKEKNLLDWQQIMMMQTSQENRTEPIMMTTLDATEAATQPTTLKLDIALNQGEMFTSERTVNKTEATTGARLTLSTAEPTSTSTETAPAATLTAVPQTKLAATEAKEDSTTTVANFVTVKSDLTELSRLNITAVEGATTALSKPDITTTESVLTEPTIPATATTTPVSLPTAERETSTTTTTTTTTTTAMPSALNATPNPNPNPDTNEMAMNATAHGNNENVDKTNDVDVESGSKSKTDSDSNSDSDDVINVSVSVSVSTTETTLAATERETITVSTRTAVEASTATTPTSPTVTPTPTPTTTTTTPPTLHAKVDEQLAASTTTTLATPTPTPTEIVQISNEVNLETITVKNATNDNNLSITTTSTTTTRTTTTVKPNNSAASSEPLQIDNNSTTTATPTSLLTDEKANSKLNEHEASLETNNIGETAGVISRTTSTTTTVAPVPSTRTVTEATAAGANALDDNNNRETTTASVATAAKGESELYEDEDDEQQQLQNHHDHEMEESSLSKTKMANTTTTTTTTTSTTTEATTAKTTTTTEEPIISLLDDSTSSTSSSTTSTSTTTTTTTTSTPRPITTTTTRTTTAEPIYSSTETTNNRHNMLPVESTTLASEASTTMPTPSRPTELDLMHQPPPSGNSGTDVNVIIAITVSVIGVVALILLVAFLYLMRKRQKQMSYGQRCRPVSLDAYSLDNVSVLGSVRRKGRDLRASKRTYGNAAFDDPSLRHNFLSATELGKFLERKSSIFEEFRDVPQIIARADEVPAGCEDKNRYANVIPLPETRVVLQRQGDDDKTEYINANYVRGPRDAPNYYIACQAPLESTTGDFWRMIWEQQSRVIVQATDLNENGIERCAEYLPPSVTLDNHSSYGDYQVTLKHREVKDKYAISTLMVKRVDGDECRELTHYWYKWPEAGVPLEEAPIIAMLLEARSSLKSYALEQANELKEKSSTLTLKSMDTALNNGVDGDAKKPEEGGSTSSAVSNEINGNVANKQPRNQQGPLTIHCSPGTGRTGTIIACDLAIRSLETPKRSVDIPQLVYYVRRGRASAVQTKEQYEFIYKVANMYATKITNLSNDN</sequence>
<keyword evidence="2" id="KW-0812">Transmembrane</keyword>
<feature type="region of interest" description="Disordered" evidence="1">
    <location>
        <begin position="456"/>
        <end position="486"/>
    </location>
</feature>
<feature type="compositionally biased region" description="Basic and acidic residues" evidence="1">
    <location>
        <begin position="399"/>
        <end position="418"/>
    </location>
</feature>
<dbReference type="InterPro" id="IPR000387">
    <property type="entry name" value="Tyr_Pase_dom"/>
</dbReference>
<evidence type="ECO:0008006" key="7">
    <source>
        <dbReference type="Google" id="ProtNLM"/>
    </source>
</evidence>
<feature type="compositionally biased region" description="Low complexity" evidence="1">
    <location>
        <begin position="784"/>
        <end position="795"/>
    </location>
</feature>
<dbReference type="InterPro" id="IPR016130">
    <property type="entry name" value="Tyr_Pase_AS"/>
</dbReference>
<dbReference type="CDD" id="cd00047">
    <property type="entry name" value="PTPc"/>
    <property type="match status" value="1"/>
</dbReference>
<dbReference type="InterPro" id="IPR050348">
    <property type="entry name" value="Protein-Tyr_Phosphatase"/>
</dbReference>
<comment type="caution">
    <text evidence="5">The sequence shown here is derived from an EMBL/GenBank/DDBJ whole genome shotgun (WGS) entry which is preliminary data.</text>
</comment>
<feature type="compositionally biased region" description="Low complexity" evidence="1">
    <location>
        <begin position="355"/>
        <end position="376"/>
    </location>
</feature>
<evidence type="ECO:0000259" key="4">
    <source>
        <dbReference type="PROSITE" id="PS50056"/>
    </source>
</evidence>
<feature type="region of interest" description="Disordered" evidence="1">
    <location>
        <begin position="76"/>
        <end position="101"/>
    </location>
</feature>
<protein>
    <recommendedName>
        <fullName evidence="7">Mucin-5AC</fullName>
    </recommendedName>
</protein>
<dbReference type="Gene3D" id="3.90.190.10">
    <property type="entry name" value="Protein tyrosine phosphatase superfamily"/>
    <property type="match status" value="1"/>
</dbReference>
<name>A0AAD4PGW4_9MUSC</name>
<feature type="non-terminal residue" evidence="5">
    <location>
        <position position="1253"/>
    </location>
</feature>
<dbReference type="Pfam" id="PF00102">
    <property type="entry name" value="Y_phosphatase"/>
    <property type="match status" value="2"/>
</dbReference>
<feature type="region of interest" description="Disordered" evidence="1">
    <location>
        <begin position="1139"/>
        <end position="1160"/>
    </location>
</feature>
<dbReference type="SUPFAM" id="SSF52799">
    <property type="entry name" value="(Phosphotyrosine protein) phosphatases II"/>
    <property type="match status" value="1"/>
</dbReference>
<evidence type="ECO:0000256" key="2">
    <source>
        <dbReference type="SAM" id="Phobius"/>
    </source>
</evidence>
<feature type="domain" description="Tyrosine-protein phosphatase" evidence="3">
    <location>
        <begin position="946"/>
        <end position="1242"/>
    </location>
</feature>
<keyword evidence="2" id="KW-0472">Membrane</keyword>
<dbReference type="SMART" id="SM00404">
    <property type="entry name" value="PTPc_motif"/>
    <property type="match status" value="1"/>
</dbReference>
<dbReference type="SMART" id="SM00194">
    <property type="entry name" value="PTPc"/>
    <property type="match status" value="1"/>
</dbReference>
<dbReference type="Proteomes" id="UP001200034">
    <property type="component" value="Unassembled WGS sequence"/>
</dbReference>